<feature type="compositionally biased region" description="Low complexity" evidence="4">
    <location>
        <begin position="1"/>
        <end position="21"/>
    </location>
</feature>
<dbReference type="InterPro" id="IPR043452">
    <property type="entry name" value="BZIP46-like"/>
</dbReference>
<evidence type="ECO:0000256" key="1">
    <source>
        <dbReference type="ARBA" id="ARBA00004123"/>
    </source>
</evidence>
<dbReference type="OrthoDB" id="644067at2759"/>
<feature type="region of interest" description="Disordered" evidence="4">
    <location>
        <begin position="1"/>
        <end position="24"/>
    </location>
</feature>
<evidence type="ECO:0000256" key="3">
    <source>
        <dbReference type="ARBA" id="ARBA00023242"/>
    </source>
</evidence>
<evidence type="ECO:0000313" key="5">
    <source>
        <dbReference type="EMBL" id="GFY86267.1"/>
    </source>
</evidence>
<protein>
    <submittedName>
        <fullName evidence="5">Basic-leucine zipper (BZIP) transcription factor family protein</fullName>
    </submittedName>
</protein>
<name>A0A7J0EKW0_9ERIC</name>
<dbReference type="GO" id="GO:0005634">
    <property type="term" value="C:nucleus"/>
    <property type="evidence" value="ECO:0007669"/>
    <property type="project" value="UniProtKB-SubCell"/>
</dbReference>
<keyword evidence="6" id="KW-1185">Reference proteome</keyword>
<organism evidence="5 6">
    <name type="scientific">Actinidia rufa</name>
    <dbReference type="NCBI Taxonomy" id="165716"/>
    <lineage>
        <taxon>Eukaryota</taxon>
        <taxon>Viridiplantae</taxon>
        <taxon>Streptophyta</taxon>
        <taxon>Embryophyta</taxon>
        <taxon>Tracheophyta</taxon>
        <taxon>Spermatophyta</taxon>
        <taxon>Magnoliopsida</taxon>
        <taxon>eudicotyledons</taxon>
        <taxon>Gunneridae</taxon>
        <taxon>Pentapetalae</taxon>
        <taxon>asterids</taxon>
        <taxon>Ericales</taxon>
        <taxon>Actinidiaceae</taxon>
        <taxon>Actinidia</taxon>
    </lineage>
</organism>
<comment type="subcellular location">
    <subcellularLocation>
        <location evidence="1">Nucleus</location>
    </subcellularLocation>
</comment>
<feature type="compositionally biased region" description="Low complexity" evidence="4">
    <location>
        <begin position="88"/>
        <end position="98"/>
    </location>
</feature>
<feature type="region of interest" description="Disordered" evidence="4">
    <location>
        <begin position="127"/>
        <end position="158"/>
    </location>
</feature>
<dbReference type="PANTHER" id="PTHR22952">
    <property type="entry name" value="CAMP-RESPONSE ELEMENT BINDING PROTEIN-RELATED"/>
    <property type="match status" value="1"/>
</dbReference>
<dbReference type="AlphaFoldDB" id="A0A7J0EKW0"/>
<evidence type="ECO:0000256" key="4">
    <source>
        <dbReference type="SAM" id="MobiDB-lite"/>
    </source>
</evidence>
<dbReference type="GO" id="GO:0003677">
    <property type="term" value="F:DNA binding"/>
    <property type="evidence" value="ECO:0007669"/>
    <property type="project" value="UniProtKB-KW"/>
</dbReference>
<dbReference type="EMBL" id="BJWL01000004">
    <property type="protein sequence ID" value="GFY86267.1"/>
    <property type="molecule type" value="Genomic_DNA"/>
</dbReference>
<evidence type="ECO:0000313" key="6">
    <source>
        <dbReference type="Proteomes" id="UP000585474"/>
    </source>
</evidence>
<gene>
    <name evidence="5" type="ORF">Acr_04g0010050</name>
</gene>
<keyword evidence="3" id="KW-0539">Nucleus</keyword>
<dbReference type="Proteomes" id="UP000585474">
    <property type="component" value="Unassembled WGS sequence"/>
</dbReference>
<evidence type="ECO:0000256" key="2">
    <source>
        <dbReference type="ARBA" id="ARBA00023125"/>
    </source>
</evidence>
<reference evidence="5 6" key="1">
    <citation type="submission" date="2019-07" db="EMBL/GenBank/DDBJ databases">
        <title>De Novo Assembly of kiwifruit Actinidia rufa.</title>
        <authorList>
            <person name="Sugita-Konishi S."/>
            <person name="Sato K."/>
            <person name="Mori E."/>
            <person name="Abe Y."/>
            <person name="Kisaki G."/>
            <person name="Hamano K."/>
            <person name="Suezawa K."/>
            <person name="Otani M."/>
            <person name="Fukuda T."/>
            <person name="Manabe T."/>
            <person name="Gomi K."/>
            <person name="Tabuchi M."/>
            <person name="Akimitsu K."/>
            <person name="Kataoka I."/>
        </authorList>
    </citation>
    <scope>NUCLEOTIDE SEQUENCE [LARGE SCALE GENOMIC DNA]</scope>
    <source>
        <strain evidence="6">cv. Fuchu</strain>
    </source>
</reference>
<comment type="caution">
    <text evidence="5">The sequence shown here is derived from an EMBL/GenBank/DDBJ whole genome shotgun (WGS) entry which is preliminary data.</text>
</comment>
<proteinExistence type="predicted"/>
<keyword evidence="2" id="KW-0238">DNA-binding</keyword>
<dbReference type="GO" id="GO:0003700">
    <property type="term" value="F:DNA-binding transcription factor activity"/>
    <property type="evidence" value="ECO:0007669"/>
    <property type="project" value="InterPro"/>
</dbReference>
<dbReference type="GO" id="GO:0045893">
    <property type="term" value="P:positive regulation of DNA-templated transcription"/>
    <property type="evidence" value="ECO:0007669"/>
    <property type="project" value="InterPro"/>
</dbReference>
<dbReference type="PANTHER" id="PTHR22952:SF433">
    <property type="entry name" value="PROTEIN FD"/>
    <property type="match status" value="1"/>
</dbReference>
<sequence length="158" mass="16998">MWTSSSSGNKNTSSNPKPSTPCLCPKKSMDEVWKGMSLSSPNHQHNRRSLAAAALNLQDFLACPSSKTGDGPFSGGKVTVAGRLAQPPTTALSLSTSSQDDDGGSRPYFMPCLEDLSSSTDLFPSLCNKRGSENEDNSGNWRHKRLMKNRESAAPFQS</sequence>
<accession>A0A7J0EKW0</accession>
<feature type="region of interest" description="Disordered" evidence="4">
    <location>
        <begin position="88"/>
        <end position="108"/>
    </location>
</feature>